<dbReference type="SUPFAM" id="SSF89796">
    <property type="entry name" value="CoA-transferase family III (CaiB/BaiF)"/>
    <property type="match status" value="1"/>
</dbReference>
<dbReference type="PANTHER" id="PTHR48207">
    <property type="entry name" value="SUCCINATE--HYDROXYMETHYLGLUTARATE COA-TRANSFERASE"/>
    <property type="match status" value="1"/>
</dbReference>
<evidence type="ECO:0000256" key="2">
    <source>
        <dbReference type="SAM" id="MobiDB-lite"/>
    </source>
</evidence>
<gene>
    <name evidence="3" type="ORF">GCM10009823_12150</name>
</gene>
<dbReference type="InterPro" id="IPR044855">
    <property type="entry name" value="CoA-Trfase_III_dom3_sf"/>
</dbReference>
<dbReference type="EMBL" id="BAAAPZ010000004">
    <property type="protein sequence ID" value="GAA2093660.1"/>
    <property type="molecule type" value="Genomic_DNA"/>
</dbReference>
<dbReference type="Gene3D" id="3.30.1540.10">
    <property type="entry name" value="formyl-coa transferase, domain 3"/>
    <property type="match status" value="1"/>
</dbReference>
<keyword evidence="4" id="KW-1185">Reference proteome</keyword>
<organism evidence="3 4">
    <name type="scientific">Brevibacterium salitolerans</name>
    <dbReference type="NCBI Taxonomy" id="1403566"/>
    <lineage>
        <taxon>Bacteria</taxon>
        <taxon>Bacillati</taxon>
        <taxon>Actinomycetota</taxon>
        <taxon>Actinomycetes</taxon>
        <taxon>Micrococcales</taxon>
        <taxon>Brevibacteriaceae</taxon>
        <taxon>Brevibacterium</taxon>
    </lineage>
</organism>
<protein>
    <submittedName>
        <fullName evidence="3">CoA transferase</fullName>
    </submittedName>
</protein>
<proteinExistence type="predicted"/>
<feature type="region of interest" description="Disordered" evidence="2">
    <location>
        <begin position="357"/>
        <end position="380"/>
    </location>
</feature>
<dbReference type="Proteomes" id="UP001500984">
    <property type="component" value="Unassembled WGS sequence"/>
</dbReference>
<dbReference type="InterPro" id="IPR003673">
    <property type="entry name" value="CoA-Trfase_fam_III"/>
</dbReference>
<dbReference type="Pfam" id="PF02515">
    <property type="entry name" value="CoA_transf_3"/>
    <property type="match status" value="1"/>
</dbReference>
<dbReference type="Gene3D" id="3.40.50.10540">
    <property type="entry name" value="Crotonobetainyl-coa:carnitine coa-transferase, domain 1"/>
    <property type="match status" value="1"/>
</dbReference>
<dbReference type="RefSeq" id="WP_344336241.1">
    <property type="nucleotide sequence ID" value="NZ_BAAAPZ010000004.1"/>
</dbReference>
<dbReference type="InterPro" id="IPR023606">
    <property type="entry name" value="CoA-Trfase_III_dom_1_sf"/>
</dbReference>
<dbReference type="PANTHER" id="PTHR48207:SF4">
    <property type="entry name" value="BLL6097 PROTEIN"/>
    <property type="match status" value="1"/>
</dbReference>
<evidence type="ECO:0000256" key="1">
    <source>
        <dbReference type="ARBA" id="ARBA00022679"/>
    </source>
</evidence>
<sequence>MSTDMGSREPERRSGPLHGITVVDFGHFIAAPGAGQTLADLGADVIKVETPAGDQARGVGSYGAAIIRGYNRRKRSVALNLREPEQRQAALDLVAAADVVIHNMRPGVMERLGLGADVLRSVNAGVILASVTGFGTSGPSRTRPGLDIAAQAESGLMSVTGEAGRQAQRVGAPIVDHVSAAALVQGILAALFHRERTGEGDEVTVSLLDTAVDLQRVNWGEYGLTGDMPTRRGNGQPGAAPGADHFTTADGSVVVSAYTDDKFATLCRHAGVPELLEDPRFADNPSRVAHRPALLAALAPYFAARTSEAVVEELSALGIVSGAIRDYAQVLEAEDVRAGGIFARCRDSDGAEYRMPGLPFTTTHRPRDGDGGEVPALGQHTEEVLAEVRARAGALPG</sequence>
<dbReference type="GO" id="GO:0016740">
    <property type="term" value="F:transferase activity"/>
    <property type="evidence" value="ECO:0007669"/>
    <property type="project" value="UniProtKB-KW"/>
</dbReference>
<accession>A0ABN2WJX7</accession>
<evidence type="ECO:0000313" key="4">
    <source>
        <dbReference type="Proteomes" id="UP001500984"/>
    </source>
</evidence>
<keyword evidence="1 3" id="KW-0808">Transferase</keyword>
<evidence type="ECO:0000313" key="3">
    <source>
        <dbReference type="EMBL" id="GAA2093660.1"/>
    </source>
</evidence>
<comment type="caution">
    <text evidence="3">The sequence shown here is derived from an EMBL/GenBank/DDBJ whole genome shotgun (WGS) entry which is preliminary data.</text>
</comment>
<name>A0ABN2WJX7_9MICO</name>
<reference evidence="3 4" key="1">
    <citation type="journal article" date="2019" name="Int. J. Syst. Evol. Microbiol.">
        <title>The Global Catalogue of Microorganisms (GCM) 10K type strain sequencing project: providing services to taxonomists for standard genome sequencing and annotation.</title>
        <authorList>
            <consortium name="The Broad Institute Genomics Platform"/>
            <consortium name="The Broad Institute Genome Sequencing Center for Infectious Disease"/>
            <person name="Wu L."/>
            <person name="Ma J."/>
        </authorList>
    </citation>
    <scope>NUCLEOTIDE SEQUENCE [LARGE SCALE GENOMIC DNA]</scope>
    <source>
        <strain evidence="3 4">JCM 15900</strain>
    </source>
</reference>
<dbReference type="InterPro" id="IPR050483">
    <property type="entry name" value="CoA-transferase_III_domain"/>
</dbReference>